<name>A0A0N4U606_DRAME</name>
<dbReference type="STRING" id="318479.A0A0N4U606"/>
<dbReference type="AlphaFoldDB" id="A0A0N4U606"/>
<reference evidence="3 5" key="2">
    <citation type="submission" date="2018-11" db="EMBL/GenBank/DDBJ databases">
        <authorList>
            <consortium name="Pathogen Informatics"/>
        </authorList>
    </citation>
    <scope>NUCLEOTIDE SEQUENCE [LARGE SCALE GENOMIC DNA]</scope>
</reference>
<dbReference type="InterPro" id="IPR006708">
    <property type="entry name" value="Pex19"/>
</dbReference>
<dbReference type="Gene3D" id="1.20.120.900">
    <property type="entry name" value="Pex19, mPTS binding domain"/>
    <property type="match status" value="1"/>
</dbReference>
<evidence type="ECO:0000313" key="4">
    <source>
        <dbReference type="Proteomes" id="UP000038040"/>
    </source>
</evidence>
<evidence type="ECO:0000313" key="6">
    <source>
        <dbReference type="WBParaSite" id="DME_0000232101-mRNA-1"/>
    </source>
</evidence>
<keyword evidence="5" id="KW-1185">Reference proteome</keyword>
<accession>A0A0N4U606</accession>
<dbReference type="EMBL" id="UYYG01001156">
    <property type="protein sequence ID" value="VDN56708.1"/>
    <property type="molecule type" value="Genomic_DNA"/>
</dbReference>
<protein>
    <recommendedName>
        <fullName evidence="2">Peroxin-19</fullName>
    </recommendedName>
</protein>
<evidence type="ECO:0000313" key="3">
    <source>
        <dbReference type="EMBL" id="VDN56708.1"/>
    </source>
</evidence>
<dbReference type="GO" id="GO:0045046">
    <property type="term" value="P:protein import into peroxisome membrane"/>
    <property type="evidence" value="ECO:0007669"/>
    <property type="project" value="TreeGrafter"/>
</dbReference>
<evidence type="ECO:0000256" key="2">
    <source>
        <dbReference type="ARBA" id="ARBA00029688"/>
    </source>
</evidence>
<sequence>MSKENEQTAGNEADNELSALLDSALDDFGSIRNTDDEIDLMMASYDEAAAEKAAKNFDSIIKDINERITHEQKKTCDSRGNIRMTEEERKAAENFQNMLKVLVEAEESAEKMEDGTGDVDVASMREFRNRLKNLAEGDPSELLQDSQFETLNNLMRSFFAKDIMYHPIKELLEKFPSYLVEHTELDNTTVMRYQKQIEILKKICNEYEKEDSNDAEIMQTRFDNISTSLMELMTYGYPPDELIGEAPAGWSLDPSTGFPKVENISEAAQSCTLM</sequence>
<dbReference type="InterPro" id="IPR038322">
    <property type="entry name" value="Pex19_C_sf"/>
</dbReference>
<evidence type="ECO:0000256" key="1">
    <source>
        <dbReference type="ARBA" id="ARBA00006326"/>
    </source>
</evidence>
<dbReference type="GO" id="GO:0005778">
    <property type="term" value="C:peroxisomal membrane"/>
    <property type="evidence" value="ECO:0007669"/>
    <property type="project" value="TreeGrafter"/>
</dbReference>
<proteinExistence type="inferred from homology"/>
<dbReference type="Proteomes" id="UP000038040">
    <property type="component" value="Unplaced"/>
</dbReference>
<dbReference type="Pfam" id="PF04614">
    <property type="entry name" value="Pex19"/>
    <property type="match status" value="1"/>
</dbReference>
<reference evidence="6" key="1">
    <citation type="submission" date="2017-02" db="UniProtKB">
        <authorList>
            <consortium name="WormBaseParasite"/>
        </authorList>
    </citation>
    <scope>IDENTIFICATION</scope>
</reference>
<dbReference type="PANTHER" id="PTHR12774:SF2">
    <property type="entry name" value="PEROXISOMAL BIOGENESIS FACTOR 19"/>
    <property type="match status" value="1"/>
</dbReference>
<dbReference type="GO" id="GO:0033328">
    <property type="term" value="F:peroxisome membrane targeting sequence binding"/>
    <property type="evidence" value="ECO:0007669"/>
    <property type="project" value="TreeGrafter"/>
</dbReference>
<dbReference type="PANTHER" id="PTHR12774">
    <property type="entry name" value="PEROXISOMAL BIOGENESIS FACTOR 19"/>
    <property type="match status" value="1"/>
</dbReference>
<organism evidence="4 6">
    <name type="scientific">Dracunculus medinensis</name>
    <name type="common">Guinea worm</name>
    <dbReference type="NCBI Taxonomy" id="318479"/>
    <lineage>
        <taxon>Eukaryota</taxon>
        <taxon>Metazoa</taxon>
        <taxon>Ecdysozoa</taxon>
        <taxon>Nematoda</taxon>
        <taxon>Chromadorea</taxon>
        <taxon>Rhabditida</taxon>
        <taxon>Spirurina</taxon>
        <taxon>Dracunculoidea</taxon>
        <taxon>Dracunculidae</taxon>
        <taxon>Dracunculus</taxon>
    </lineage>
</organism>
<gene>
    <name evidence="3" type="ORF">DME_LOCUS6681</name>
</gene>
<dbReference type="OrthoDB" id="21292at2759"/>
<dbReference type="WBParaSite" id="DME_0000232101-mRNA-1">
    <property type="protein sequence ID" value="DME_0000232101-mRNA-1"/>
    <property type="gene ID" value="DME_0000232101"/>
</dbReference>
<evidence type="ECO:0000313" key="5">
    <source>
        <dbReference type="Proteomes" id="UP000274756"/>
    </source>
</evidence>
<comment type="similarity">
    <text evidence="1">Belongs to the peroxin-19 family.</text>
</comment>
<dbReference type="Proteomes" id="UP000274756">
    <property type="component" value="Unassembled WGS sequence"/>
</dbReference>